<name>A0ABT8L4C0_9BACT</name>
<sequence>MNKIEAVWDKSNSKNHQDLLNIQVDGHFLNKNLEVIYQDKMYHDLVPTLLFNLEKDIVWSRILPFEHQVTICPILMSSGESDPSYTLIVAEIENLVHSIRWNRLGVDKATGQDPELAGSTIDWLDKVAPMAFEIDEYMTMIKIFAKYIADNARK</sequence>
<reference evidence="1" key="1">
    <citation type="submission" date="2023-06" db="EMBL/GenBank/DDBJ databases">
        <title>Genomic of Agaribacillus aureum.</title>
        <authorList>
            <person name="Wang G."/>
        </authorList>
    </citation>
    <scope>NUCLEOTIDE SEQUENCE</scope>
    <source>
        <strain evidence="1">BMA12</strain>
    </source>
</reference>
<accession>A0ABT8L4C0</accession>
<evidence type="ECO:0000313" key="1">
    <source>
        <dbReference type="EMBL" id="MDN5211871.1"/>
    </source>
</evidence>
<evidence type="ECO:0000313" key="2">
    <source>
        <dbReference type="Proteomes" id="UP001172083"/>
    </source>
</evidence>
<dbReference type="RefSeq" id="WP_346757198.1">
    <property type="nucleotide sequence ID" value="NZ_JAUJEB010000001.1"/>
</dbReference>
<protein>
    <submittedName>
        <fullName evidence="1">Uncharacterized protein</fullName>
    </submittedName>
</protein>
<keyword evidence="2" id="KW-1185">Reference proteome</keyword>
<comment type="caution">
    <text evidence="1">The sequence shown here is derived from an EMBL/GenBank/DDBJ whole genome shotgun (WGS) entry which is preliminary data.</text>
</comment>
<organism evidence="1 2">
    <name type="scientific">Agaribacillus aureus</name>
    <dbReference type="NCBI Taxonomy" id="3051825"/>
    <lineage>
        <taxon>Bacteria</taxon>
        <taxon>Pseudomonadati</taxon>
        <taxon>Bacteroidota</taxon>
        <taxon>Cytophagia</taxon>
        <taxon>Cytophagales</taxon>
        <taxon>Splendidivirgaceae</taxon>
        <taxon>Agaribacillus</taxon>
    </lineage>
</organism>
<proteinExistence type="predicted"/>
<dbReference type="EMBL" id="JAUJEB010000001">
    <property type="protein sequence ID" value="MDN5211871.1"/>
    <property type="molecule type" value="Genomic_DNA"/>
</dbReference>
<gene>
    <name evidence="1" type="ORF">QQ020_07405</name>
</gene>
<dbReference type="Proteomes" id="UP001172083">
    <property type="component" value="Unassembled WGS sequence"/>
</dbReference>